<dbReference type="EMBL" id="CP013694">
    <property type="protein sequence ID" value="ALU28750.1"/>
    <property type="molecule type" value="Genomic_DNA"/>
</dbReference>
<dbReference type="RefSeq" id="WP_011277864.1">
    <property type="nucleotide sequence ID" value="NZ_BHWZ01000002.1"/>
</dbReference>
<dbReference type="OrthoDB" id="40244at2157"/>
<evidence type="ECO:0000313" key="3">
    <source>
        <dbReference type="Proteomes" id="UP000060043"/>
    </source>
</evidence>
<dbReference type="GeneID" id="14551514"/>
<reference evidence="3 4" key="1">
    <citation type="submission" date="2015-12" db="EMBL/GenBank/DDBJ databases">
        <title>A stable core within a dynamic pangenome in Sulfolobus acidocaldarius.</title>
        <authorList>
            <person name="Anderson R."/>
            <person name="Kouris A."/>
            <person name="Seward C."/>
            <person name="Campbell K."/>
            <person name="Whitaker R."/>
        </authorList>
    </citation>
    <scope>NUCLEOTIDE SEQUENCE [LARGE SCALE GENOMIC DNA]</scope>
    <source>
        <strain evidence="1 4">GG12-C01-09</strain>
        <strain evidence="2 3">NG05B_CO5_07</strain>
    </source>
</reference>
<dbReference type="AlphaFoldDB" id="A0A0U3FLQ2"/>
<protein>
    <submittedName>
        <fullName evidence="1">Uncharacterized protein</fullName>
    </submittedName>
</protein>
<name>A0A0U3FLQ2_9CREN</name>
<dbReference type="Proteomes" id="UP000060043">
    <property type="component" value="Chromosome"/>
</dbReference>
<dbReference type="EMBL" id="CP013695">
    <property type="protein sequence ID" value="ALU31470.1"/>
    <property type="molecule type" value="Genomic_DNA"/>
</dbReference>
<dbReference type="PaxDb" id="1435377-SUSAZ_04640"/>
<organism evidence="1 4">
    <name type="scientific">Sulfolobus acidocaldarius</name>
    <dbReference type="NCBI Taxonomy" id="2285"/>
    <lineage>
        <taxon>Archaea</taxon>
        <taxon>Thermoproteota</taxon>
        <taxon>Thermoprotei</taxon>
        <taxon>Sulfolobales</taxon>
        <taxon>Sulfolobaceae</taxon>
        <taxon>Sulfolobus</taxon>
    </lineage>
</organism>
<accession>A0A0U3FLQ2</accession>
<proteinExistence type="predicted"/>
<gene>
    <name evidence="1" type="ORF">ATY89_01435</name>
    <name evidence="2" type="ORF">ATZ20_04470</name>
</gene>
<sequence>MNHLIVVTLTEGEIENNKEKLSNILKKLRVNDELILLSKLDVSYMFKGYKIVEKNKDDEEGIWILRVKKN</sequence>
<evidence type="ECO:0000313" key="2">
    <source>
        <dbReference type="EMBL" id="ALU31470.1"/>
    </source>
</evidence>
<evidence type="ECO:0000313" key="1">
    <source>
        <dbReference type="EMBL" id="ALU28750.1"/>
    </source>
</evidence>
<dbReference type="Proteomes" id="UP000065473">
    <property type="component" value="Chromosome"/>
</dbReference>
<evidence type="ECO:0000313" key="4">
    <source>
        <dbReference type="Proteomes" id="UP000065473"/>
    </source>
</evidence>